<accession>A0A179B4Y9</accession>
<dbReference type="Pfam" id="PF08666">
    <property type="entry name" value="SAF"/>
    <property type="match status" value="1"/>
</dbReference>
<name>A0A179B4Y9_9ACTO</name>
<dbReference type="CDD" id="cd11614">
    <property type="entry name" value="SAF_CpaB_FlgA_like"/>
    <property type="match status" value="1"/>
</dbReference>
<dbReference type="RefSeq" id="WP_064231141.1">
    <property type="nucleotide sequence ID" value="NZ_LVZK01000001.1"/>
</dbReference>
<organism evidence="3 4">
    <name type="scientific">Peptidiphaga gingivicola</name>
    <dbReference type="NCBI Taxonomy" id="2741497"/>
    <lineage>
        <taxon>Bacteria</taxon>
        <taxon>Bacillati</taxon>
        <taxon>Actinomycetota</taxon>
        <taxon>Actinomycetes</taxon>
        <taxon>Actinomycetales</taxon>
        <taxon>Actinomycetaceae</taxon>
        <taxon>Peptidiphaga</taxon>
    </lineage>
</organism>
<sequence>MLLAVAVLTSLAAILSTIRGLAPATVSIVVAKKDLTPGTALGSSNLTVAEVSAELAPEGLTHSLEDLNERVLITSVPKGAPVTRKMTLSDDFLASAPEGTEIAPVIADVGGADKLLTPGRAVALYAPPGEYSKDREAVKIVDKATIVGVGPKNESTPFVSDSSHTSVLYVAVPQNTISLVIGYGSTMPMRVVVVR</sequence>
<keyword evidence="1" id="KW-0732">Signal</keyword>
<dbReference type="AlphaFoldDB" id="A0A179B4Y9"/>
<evidence type="ECO:0000256" key="1">
    <source>
        <dbReference type="SAM" id="SignalP"/>
    </source>
</evidence>
<dbReference type="InterPro" id="IPR013974">
    <property type="entry name" value="SAF"/>
</dbReference>
<dbReference type="STRING" id="1823756.A4H34_03820"/>
<feature type="domain" description="SAF" evidence="2">
    <location>
        <begin position="26"/>
        <end position="88"/>
    </location>
</feature>
<dbReference type="SMART" id="SM00858">
    <property type="entry name" value="SAF"/>
    <property type="match status" value="1"/>
</dbReference>
<dbReference type="EMBL" id="LVZK01000001">
    <property type="protein sequence ID" value="OAP86303.1"/>
    <property type="molecule type" value="Genomic_DNA"/>
</dbReference>
<reference evidence="3 4" key="1">
    <citation type="submission" date="2016-04" db="EMBL/GenBank/DDBJ databases">
        <title>Peptidophaga gingivicola gen. nov., sp. nov., isolated from human subgingival plaque.</title>
        <authorList>
            <person name="Beall C.J."/>
            <person name="Mokrzan E.M."/>
            <person name="Griffen A.L."/>
            <person name="Leys E.J."/>
        </authorList>
    </citation>
    <scope>NUCLEOTIDE SEQUENCE [LARGE SCALE GENOMIC DNA]</scope>
    <source>
        <strain evidence="3 4">BA112</strain>
    </source>
</reference>
<feature type="signal peptide" evidence="1">
    <location>
        <begin position="1"/>
        <end position="24"/>
    </location>
</feature>
<comment type="caution">
    <text evidence="3">The sequence shown here is derived from an EMBL/GenBank/DDBJ whole genome shotgun (WGS) entry which is preliminary data.</text>
</comment>
<protein>
    <recommendedName>
        <fullName evidence="2">SAF domain-containing protein</fullName>
    </recommendedName>
</protein>
<evidence type="ECO:0000313" key="3">
    <source>
        <dbReference type="EMBL" id="OAP86303.1"/>
    </source>
</evidence>
<evidence type="ECO:0000259" key="2">
    <source>
        <dbReference type="SMART" id="SM00858"/>
    </source>
</evidence>
<feature type="chain" id="PRO_5008099041" description="SAF domain-containing protein" evidence="1">
    <location>
        <begin position="25"/>
        <end position="195"/>
    </location>
</feature>
<proteinExistence type="predicted"/>
<evidence type="ECO:0000313" key="4">
    <source>
        <dbReference type="Proteomes" id="UP000078368"/>
    </source>
</evidence>
<gene>
    <name evidence="3" type="ORF">A4H34_03820</name>
</gene>
<dbReference type="Proteomes" id="UP000078368">
    <property type="component" value="Unassembled WGS sequence"/>
</dbReference>
<keyword evidence="4" id="KW-1185">Reference proteome</keyword>